<dbReference type="EMBL" id="KQ090068">
    <property type="protein sequence ID" value="KMT14267.1"/>
    <property type="molecule type" value="Genomic_DNA"/>
</dbReference>
<keyword evidence="2" id="KW-1185">Reference proteome</keyword>
<evidence type="ECO:0000313" key="1">
    <source>
        <dbReference type="EMBL" id="KMT14267.1"/>
    </source>
</evidence>
<sequence length="96" mass="11087">MRKEKTIVGHEKEIAALKAEYMASSRLLKLRKKQIFLLLHLVAELQLTIEDVLKNPAEQQKVGPDDTSRNAKAKNIDYQFTLLLLTKGYMNNYEIL</sequence>
<dbReference type="Gramene" id="KMT14267">
    <property type="protein sequence ID" value="KMT14267"/>
    <property type="gene ID" value="BVRB_4g076230"/>
</dbReference>
<dbReference type="OrthoDB" id="1703437at2759"/>
<reference evidence="1 2" key="1">
    <citation type="journal article" date="2014" name="Nature">
        <title>The genome of the recently domesticated crop plant sugar beet (Beta vulgaris).</title>
        <authorList>
            <person name="Dohm J.C."/>
            <person name="Minoche A.E."/>
            <person name="Holtgrawe D."/>
            <person name="Capella-Gutierrez S."/>
            <person name="Zakrzewski F."/>
            <person name="Tafer H."/>
            <person name="Rupp O."/>
            <person name="Sorensen T.R."/>
            <person name="Stracke R."/>
            <person name="Reinhardt R."/>
            <person name="Goesmann A."/>
            <person name="Kraft T."/>
            <person name="Schulz B."/>
            <person name="Stadler P.F."/>
            <person name="Schmidt T."/>
            <person name="Gabaldon T."/>
            <person name="Lehrach H."/>
            <person name="Weisshaar B."/>
            <person name="Himmelbauer H."/>
        </authorList>
    </citation>
    <scope>NUCLEOTIDE SEQUENCE [LARGE SCALE GENOMIC DNA]</scope>
    <source>
        <tissue evidence="1">Taproot</tissue>
    </source>
</reference>
<name>A0A0J8CL99_BETVV</name>
<organism evidence="1 2">
    <name type="scientific">Beta vulgaris subsp. vulgaris</name>
    <name type="common">Beet</name>
    <dbReference type="NCBI Taxonomy" id="3555"/>
    <lineage>
        <taxon>Eukaryota</taxon>
        <taxon>Viridiplantae</taxon>
        <taxon>Streptophyta</taxon>
        <taxon>Embryophyta</taxon>
        <taxon>Tracheophyta</taxon>
        <taxon>Spermatophyta</taxon>
        <taxon>Magnoliopsida</taxon>
        <taxon>eudicotyledons</taxon>
        <taxon>Gunneridae</taxon>
        <taxon>Pentapetalae</taxon>
        <taxon>Caryophyllales</taxon>
        <taxon>Chenopodiaceae</taxon>
        <taxon>Betoideae</taxon>
        <taxon>Beta</taxon>
    </lineage>
</organism>
<gene>
    <name evidence="1" type="ORF">BVRB_4g076230</name>
</gene>
<proteinExistence type="predicted"/>
<dbReference type="Proteomes" id="UP000035740">
    <property type="component" value="Chromosome 4"/>
</dbReference>
<evidence type="ECO:0000313" key="2">
    <source>
        <dbReference type="Proteomes" id="UP000035740"/>
    </source>
</evidence>
<dbReference type="AlphaFoldDB" id="A0A0J8CL99"/>
<accession>A0A0J8CL99</accession>
<protein>
    <submittedName>
        <fullName evidence="1">Uncharacterized protein</fullName>
    </submittedName>
</protein>